<dbReference type="Proteomes" id="UP000319731">
    <property type="component" value="Unassembled WGS sequence"/>
</dbReference>
<dbReference type="InterPro" id="IPR017423">
    <property type="entry name" value="TRM6"/>
</dbReference>
<evidence type="ECO:0000313" key="8">
    <source>
        <dbReference type="EMBL" id="TPX33316.1"/>
    </source>
</evidence>
<name>A0A507C5R6_9FUNG</name>
<evidence type="ECO:0000256" key="6">
    <source>
        <dbReference type="ARBA" id="ARBA00032319"/>
    </source>
</evidence>
<proteinExistence type="inferred from homology"/>
<dbReference type="GO" id="GO:0030488">
    <property type="term" value="P:tRNA methylation"/>
    <property type="evidence" value="ECO:0007669"/>
    <property type="project" value="InterPro"/>
</dbReference>
<comment type="caution">
    <text evidence="8">The sequence shown here is derived from an EMBL/GenBank/DDBJ whole genome shotgun (WGS) entry which is preliminary data.</text>
</comment>
<sequence>MADEPQEPIAMTNAMDTPIEQQEEEEDEAPCKMGKFGTCKFNDLIGNNAGVLYEIYDGDQLRVASDQVMSLDVYDIQSAEDANNREINDLGDTSQKLSQADIEELKRDSLKGQVSSQDVIRSLVENSATFEKKTEFSKAKYIKKKQAKFTKAFVPILPTAKTLCDFFFQEDSPKIKDIRGDTLSMILNASNVHAGMRVLVADDIHGLLVASVMERLGGYGTVIALHENDVPSYDIPVYCNFSPKLASTLQTISWNRVNSVLISEAEEQELLKGTAASRRNKKRDALATNREKLTLLRNGDFDALLVASSFNPVSVVETLLPYISGSRPVVVYHSFKEALTETYNYFRESSEFVNVDLCESWLREYQLPCYQAGTRPIMTGSSTGGYFVAATRTYAAAPEEIVHGNKSSGGGGSSSNGRPAKKRRW</sequence>
<evidence type="ECO:0000256" key="2">
    <source>
        <dbReference type="ARBA" id="ARBA00008320"/>
    </source>
</evidence>
<dbReference type="PANTHER" id="PTHR12945">
    <property type="entry name" value="TRANSLATION INITIATION FACTOR EIF3-RELATED"/>
    <property type="match status" value="1"/>
</dbReference>
<dbReference type="OrthoDB" id="10254665at2759"/>
<protein>
    <recommendedName>
        <fullName evidence="3">tRNA (adenine(58)-N(1))-methyltransferase non-catalytic subunit TRM6</fullName>
    </recommendedName>
    <alternativeName>
        <fullName evidence="6">tRNA(m1A58)-methyltransferase subunit TRM6</fullName>
    </alternativeName>
</protein>
<dbReference type="PANTHER" id="PTHR12945:SF0">
    <property type="entry name" value="TRNA (ADENINE(58)-N(1))-METHYLTRANSFERASE NON-CATALYTIC SUBUNIT TRM6"/>
    <property type="match status" value="1"/>
</dbReference>
<dbReference type="EMBL" id="QEAO01000021">
    <property type="protein sequence ID" value="TPX33316.1"/>
    <property type="molecule type" value="Genomic_DNA"/>
</dbReference>
<dbReference type="AlphaFoldDB" id="A0A507C5R6"/>
<accession>A0A507C5R6</accession>
<dbReference type="GO" id="GO:0005634">
    <property type="term" value="C:nucleus"/>
    <property type="evidence" value="ECO:0007669"/>
    <property type="project" value="UniProtKB-SubCell"/>
</dbReference>
<dbReference type="GO" id="GO:0031515">
    <property type="term" value="C:tRNA (m1A) methyltransferase complex"/>
    <property type="evidence" value="ECO:0007669"/>
    <property type="project" value="InterPro"/>
</dbReference>
<comment type="subcellular location">
    <subcellularLocation>
        <location evidence="1">Nucleus</location>
    </subcellularLocation>
</comment>
<evidence type="ECO:0000256" key="1">
    <source>
        <dbReference type="ARBA" id="ARBA00004123"/>
    </source>
</evidence>
<comment type="similarity">
    <text evidence="2">Belongs to the TRM6/GCD10 family.</text>
</comment>
<dbReference type="STRING" id="1806994.A0A507C5R6"/>
<feature type="region of interest" description="Disordered" evidence="7">
    <location>
        <begin position="1"/>
        <end position="26"/>
    </location>
</feature>
<reference evidence="8 9" key="1">
    <citation type="journal article" date="2019" name="Sci. Rep.">
        <title>Comparative genomics of chytrid fungi reveal insights into the obligate biotrophic and pathogenic lifestyle of Synchytrium endobioticum.</title>
        <authorList>
            <person name="van de Vossenberg B.T.L.H."/>
            <person name="Warris S."/>
            <person name="Nguyen H.D.T."/>
            <person name="van Gent-Pelzer M.P.E."/>
            <person name="Joly D.L."/>
            <person name="van de Geest H.C."/>
            <person name="Bonants P.J.M."/>
            <person name="Smith D.S."/>
            <person name="Levesque C.A."/>
            <person name="van der Lee T.A.J."/>
        </authorList>
    </citation>
    <scope>NUCLEOTIDE SEQUENCE [LARGE SCALE GENOMIC DNA]</scope>
    <source>
        <strain evidence="8 9">JEL517</strain>
    </source>
</reference>
<evidence type="ECO:0000256" key="5">
    <source>
        <dbReference type="ARBA" id="ARBA00023242"/>
    </source>
</evidence>
<dbReference type="Pfam" id="PF04189">
    <property type="entry name" value="Gcd10p"/>
    <property type="match status" value="1"/>
</dbReference>
<evidence type="ECO:0000256" key="3">
    <source>
        <dbReference type="ARBA" id="ARBA00021704"/>
    </source>
</evidence>
<evidence type="ECO:0000256" key="4">
    <source>
        <dbReference type="ARBA" id="ARBA00022694"/>
    </source>
</evidence>
<keyword evidence="4" id="KW-0819">tRNA processing</keyword>
<keyword evidence="9" id="KW-1185">Reference proteome</keyword>
<dbReference type="GeneID" id="42005003"/>
<evidence type="ECO:0000256" key="7">
    <source>
        <dbReference type="SAM" id="MobiDB-lite"/>
    </source>
</evidence>
<gene>
    <name evidence="8" type="ORF">SmJEL517_g03778</name>
</gene>
<organism evidence="8 9">
    <name type="scientific">Synchytrium microbalum</name>
    <dbReference type="NCBI Taxonomy" id="1806994"/>
    <lineage>
        <taxon>Eukaryota</taxon>
        <taxon>Fungi</taxon>
        <taxon>Fungi incertae sedis</taxon>
        <taxon>Chytridiomycota</taxon>
        <taxon>Chytridiomycota incertae sedis</taxon>
        <taxon>Chytridiomycetes</taxon>
        <taxon>Synchytriales</taxon>
        <taxon>Synchytriaceae</taxon>
        <taxon>Synchytrium</taxon>
    </lineage>
</organism>
<dbReference type="RefSeq" id="XP_031024328.1">
    <property type="nucleotide sequence ID" value="XM_031169706.1"/>
</dbReference>
<evidence type="ECO:0000313" key="9">
    <source>
        <dbReference type="Proteomes" id="UP000319731"/>
    </source>
</evidence>
<feature type="region of interest" description="Disordered" evidence="7">
    <location>
        <begin position="402"/>
        <end position="425"/>
    </location>
</feature>
<keyword evidence="5" id="KW-0539">Nucleus</keyword>